<dbReference type="SUPFAM" id="SSF51445">
    <property type="entry name" value="(Trans)glycosidases"/>
    <property type="match status" value="1"/>
</dbReference>
<dbReference type="InterPro" id="IPR036179">
    <property type="entry name" value="Ig-like_dom_sf"/>
</dbReference>
<evidence type="ECO:0000313" key="3">
    <source>
        <dbReference type="Proteomes" id="UP000178168"/>
    </source>
</evidence>
<proteinExistence type="predicted"/>
<evidence type="ECO:0000313" key="2">
    <source>
        <dbReference type="EMBL" id="OHA85594.1"/>
    </source>
</evidence>
<comment type="caution">
    <text evidence="2">The sequence shown here is derived from an EMBL/GenBank/DDBJ whole genome shotgun (WGS) entry which is preliminary data.</text>
</comment>
<organism evidence="2 3">
    <name type="scientific">Candidatus Yonathbacteria bacterium RIFOXYD1_FULL_52_36</name>
    <dbReference type="NCBI Taxonomy" id="1802730"/>
    <lineage>
        <taxon>Bacteria</taxon>
        <taxon>Candidatus Yonathiibacteriota</taxon>
    </lineage>
</organism>
<evidence type="ECO:0008006" key="4">
    <source>
        <dbReference type="Google" id="ProtNLM"/>
    </source>
</evidence>
<dbReference type="Pfam" id="PF22612">
    <property type="entry name" value="GH113"/>
    <property type="match status" value="1"/>
</dbReference>
<keyword evidence="1" id="KW-0472">Membrane</keyword>
<dbReference type="STRING" id="1802730.A2591_00320"/>
<dbReference type="Proteomes" id="UP000178168">
    <property type="component" value="Unassembled WGS sequence"/>
</dbReference>
<evidence type="ECO:0000256" key="1">
    <source>
        <dbReference type="SAM" id="Phobius"/>
    </source>
</evidence>
<dbReference type="CDD" id="cd19608">
    <property type="entry name" value="GH113_mannanase-like"/>
    <property type="match status" value="1"/>
</dbReference>
<dbReference type="EMBL" id="MHUZ01000021">
    <property type="protein sequence ID" value="OHA85594.1"/>
    <property type="molecule type" value="Genomic_DNA"/>
</dbReference>
<dbReference type="InterPro" id="IPR017853">
    <property type="entry name" value="GH"/>
</dbReference>
<dbReference type="AlphaFoldDB" id="A0A1G2SKP8"/>
<dbReference type="Gene3D" id="3.20.20.80">
    <property type="entry name" value="Glycosidases"/>
    <property type="match status" value="1"/>
</dbReference>
<gene>
    <name evidence="2" type="ORF">A2591_00320</name>
</gene>
<accession>A0A1G2SKP8</accession>
<reference evidence="2 3" key="1">
    <citation type="journal article" date="2016" name="Nat. Commun.">
        <title>Thousands of microbial genomes shed light on interconnected biogeochemical processes in an aquifer system.</title>
        <authorList>
            <person name="Anantharaman K."/>
            <person name="Brown C.T."/>
            <person name="Hug L.A."/>
            <person name="Sharon I."/>
            <person name="Castelle C.J."/>
            <person name="Probst A.J."/>
            <person name="Thomas B.C."/>
            <person name="Singh A."/>
            <person name="Wilkins M.J."/>
            <person name="Karaoz U."/>
            <person name="Brodie E.L."/>
            <person name="Williams K.H."/>
            <person name="Hubbard S.S."/>
            <person name="Banfield J.F."/>
        </authorList>
    </citation>
    <scope>NUCLEOTIDE SEQUENCE [LARGE SCALE GENOMIC DNA]</scope>
</reference>
<dbReference type="SUPFAM" id="SSF48726">
    <property type="entry name" value="Immunoglobulin"/>
    <property type="match status" value="1"/>
</dbReference>
<name>A0A1G2SKP8_9BACT</name>
<keyword evidence="1" id="KW-0812">Transmembrane</keyword>
<keyword evidence="1" id="KW-1133">Transmembrane helix</keyword>
<protein>
    <recommendedName>
        <fullName evidence="4">Ig-like domain-containing protein</fullName>
    </recommendedName>
</protein>
<dbReference type="InterPro" id="IPR055151">
    <property type="entry name" value="GH113"/>
</dbReference>
<feature type="transmembrane region" description="Helical" evidence="1">
    <location>
        <begin position="33"/>
        <end position="52"/>
    </location>
</feature>
<sequence length="605" mass="66451">MLIVHYSLLINFTMTKTKKYVMNFYARGIGHRAISFLMLFSVVGMSFAPVIAPTPKADAAVTGWHKGASIVARSSTDYASESFKASLRDLKATGATHVGLVATYYQTSITSSDIYRTGTGTPTDASLAEAIRYARSIGLQVTVKVHAEPLTHDWRGRINPNDKAAWFQTYGDLLVRIATLAQTNGAENFSIGTEMVTLANKNNGQTDRWVALINRVRGVYSGNVTYEANSSYPDPNDWISNEKAYVGFWPSVDFISISAYFSLPGDSQNSVASFVSAWDQLNDTHLQPFYNQYNKPIIFSEVGYRSVNGANMKPYESWTDAPYNAELQARLYEALLSYWGTSSYMRGVYLWNWISYPDAGGTGNKDYTPQNKPAEEVMRQWFGTINGETPPPPPPEPQTATFSAALVAAGTLTAGQRATLGVSAQSDTAVSNAIIDYEIYDGQGRKVFQRYFSGQNFAAGETKQYSLDWTPASNGSYTLKMGAFASNWSRLYTWRNNVATLSVGPAATPGTITIVAPTNGATLSDTQTFKASLGGYTLPQYTMYWKVDGGTLNAMRDSADSLNKEALVSVRNWKWRSSGEYTVTFVAKDLSGVTLRTASVKIRAN</sequence>